<reference evidence="7" key="1">
    <citation type="journal article" date="2019" name="Int. J. Syst. Evol. Microbiol.">
        <title>The Global Catalogue of Microorganisms (GCM) 10K type strain sequencing project: providing services to taxonomists for standard genome sequencing and annotation.</title>
        <authorList>
            <consortium name="The Broad Institute Genomics Platform"/>
            <consortium name="The Broad Institute Genome Sequencing Center for Infectious Disease"/>
            <person name="Wu L."/>
            <person name="Ma J."/>
        </authorList>
    </citation>
    <scope>NUCLEOTIDE SEQUENCE [LARGE SCALE GENOMIC DNA]</scope>
    <source>
        <strain evidence="7">KCTC 23984</strain>
    </source>
</reference>
<organism evidence="6 7">
    <name type="scientific">Pontibacter toksunensis</name>
    <dbReference type="NCBI Taxonomy" id="1332631"/>
    <lineage>
        <taxon>Bacteria</taxon>
        <taxon>Pseudomonadati</taxon>
        <taxon>Bacteroidota</taxon>
        <taxon>Cytophagia</taxon>
        <taxon>Cytophagales</taxon>
        <taxon>Hymenobacteraceae</taxon>
        <taxon>Pontibacter</taxon>
    </lineage>
</organism>
<keyword evidence="2" id="KW-0472">Membrane</keyword>
<protein>
    <submittedName>
        <fullName evidence="6">Outer membrane beta-barrel protein</fullName>
    </submittedName>
</protein>
<gene>
    <name evidence="6" type="ORF">ACFS7Z_02970</name>
</gene>
<dbReference type="RefSeq" id="WP_377480680.1">
    <property type="nucleotide sequence ID" value="NZ_JBHUOX010000002.1"/>
</dbReference>
<dbReference type="InterPro" id="IPR041700">
    <property type="entry name" value="OMP_b-brl_3"/>
</dbReference>
<evidence type="ECO:0000256" key="1">
    <source>
        <dbReference type="ARBA" id="ARBA00004442"/>
    </source>
</evidence>
<feature type="region of interest" description="Disordered" evidence="4">
    <location>
        <begin position="284"/>
        <end position="310"/>
    </location>
</feature>
<name>A0ABW6BN57_9BACT</name>
<evidence type="ECO:0000256" key="4">
    <source>
        <dbReference type="SAM" id="MobiDB-lite"/>
    </source>
</evidence>
<keyword evidence="3" id="KW-0998">Cell outer membrane</keyword>
<keyword evidence="7" id="KW-1185">Reference proteome</keyword>
<evidence type="ECO:0000256" key="2">
    <source>
        <dbReference type="ARBA" id="ARBA00023136"/>
    </source>
</evidence>
<comment type="caution">
    <text evidence="6">The sequence shown here is derived from an EMBL/GenBank/DDBJ whole genome shotgun (WGS) entry which is preliminary data.</text>
</comment>
<dbReference type="SUPFAM" id="SSF49464">
    <property type="entry name" value="Carboxypeptidase regulatory domain-like"/>
    <property type="match status" value="1"/>
</dbReference>
<dbReference type="Proteomes" id="UP001597641">
    <property type="component" value="Unassembled WGS sequence"/>
</dbReference>
<dbReference type="Pfam" id="PF13620">
    <property type="entry name" value="CarboxypepD_reg"/>
    <property type="match status" value="1"/>
</dbReference>
<comment type="subcellular location">
    <subcellularLocation>
        <location evidence="1">Cell outer membrane</location>
    </subcellularLocation>
</comment>
<proteinExistence type="predicted"/>
<dbReference type="Pfam" id="PF14905">
    <property type="entry name" value="OMP_b-brl_3"/>
    <property type="match status" value="1"/>
</dbReference>
<dbReference type="Gene3D" id="2.60.40.1120">
    <property type="entry name" value="Carboxypeptidase-like, regulatory domain"/>
    <property type="match status" value="1"/>
</dbReference>
<dbReference type="SUPFAM" id="SSF56935">
    <property type="entry name" value="Porins"/>
    <property type="match status" value="1"/>
</dbReference>
<dbReference type="InterPro" id="IPR036942">
    <property type="entry name" value="Beta-barrel_TonB_sf"/>
</dbReference>
<dbReference type="Gene3D" id="2.40.170.20">
    <property type="entry name" value="TonB-dependent receptor, beta-barrel domain"/>
    <property type="match status" value="1"/>
</dbReference>
<dbReference type="EMBL" id="JBHUOX010000002">
    <property type="protein sequence ID" value="MFD2999310.1"/>
    <property type="molecule type" value="Genomic_DNA"/>
</dbReference>
<dbReference type="Gene3D" id="2.170.130.10">
    <property type="entry name" value="TonB-dependent receptor, plug domain"/>
    <property type="match status" value="1"/>
</dbReference>
<evidence type="ECO:0000256" key="3">
    <source>
        <dbReference type="ARBA" id="ARBA00023237"/>
    </source>
</evidence>
<dbReference type="InterPro" id="IPR037066">
    <property type="entry name" value="Plug_dom_sf"/>
</dbReference>
<feature type="compositionally biased region" description="Polar residues" evidence="4">
    <location>
        <begin position="284"/>
        <end position="306"/>
    </location>
</feature>
<sequence length="893" mass="99684">MRKFLLFILLLVTSNVAFPQLHFIKGRVVEKEAGALPSASVFLLQSTDSAVVHYTTTNTEGHFLLENIRKGNYIFKVSFLGYSPFYSNLTMPPSTSDTLNLGTIALKPVASQLQEVEVTGIKAPVIVKQDTVEYNAGSYTTRPNANVEQLLKKLPGLDVQSDGNISVQGERVTRIFVDGKEFFGADLKTATKNLPADAIENVQVIDEQSQEARFSGIDDGRRQKVINLTLKEDRRNNGFGKATAGVGTSKRYMAQGNYNRLDERNMLSLFATSNNINNIDLSSGGSGSNAAQTGASASRSPGQNGLVNAHSGGANVFRQLTPKTSLTGAYFFNHTDATIQSNLIRQNFLPEGTALYYEDSRNENRNSLHNATAGVEHKDSINTVRLNGSFGYSGARSASSSSRQSFSVADSLVYEGERTAFTRNKSFNLDTDLFYGHRFGKSGRLFTVTNQFSAYQDDVRGQAFSFTRFTEGDEEAVRQRNEQENKDLSYSLKGTYTEPLGKKQYLQATYDVSNRASKANLEVYDLVGDTSLFAADQSSRFSSSYLYQRIGVDYRLNQPKYNLSVGVRVQQSDLARKMEAPDDDLTRTFRNVLPHINYNRRFSRSTRLGFDYTTSVREPSISQLQPVVSRYDPLHLYIGNPDLRPEYTHQAKLQFNTSDATSGIFLTSSLNLNYTTNPITAAVTIDERQVRTTQYANVRQSNSLAAYVNVGLPVRRYNSRFNVSPYLRQGESVNLLNGVEGTITQRSVGANIGYAYTYKEFVDVNIRAFLTRTSSEYVLNQQRNQVFVNAAYVADATINFLKSFYFTADFTYSKFRNRQANFNQGIPTLNLSLSKLVLKDNRGEVRLSGLNMLNRNIGATQFATQNYIEQSVQNALGNFYMLSFTYNFGSSLN</sequence>
<feature type="domain" description="Outer membrane protein beta-barrel" evidence="5">
    <location>
        <begin position="437"/>
        <end position="732"/>
    </location>
</feature>
<accession>A0ABW6BN57</accession>
<evidence type="ECO:0000259" key="5">
    <source>
        <dbReference type="Pfam" id="PF14905"/>
    </source>
</evidence>
<dbReference type="InterPro" id="IPR008969">
    <property type="entry name" value="CarboxyPept-like_regulatory"/>
</dbReference>
<evidence type="ECO:0000313" key="6">
    <source>
        <dbReference type="EMBL" id="MFD2999310.1"/>
    </source>
</evidence>
<evidence type="ECO:0000313" key="7">
    <source>
        <dbReference type="Proteomes" id="UP001597641"/>
    </source>
</evidence>